<reference evidence="2 3" key="1">
    <citation type="journal article" date="2016" name="Front. Microbiol.">
        <title>Genome and transcriptome sequences reveal the specific parasitism of the nematophagous Purpureocillium lilacinum 36-1.</title>
        <authorList>
            <person name="Xie J."/>
            <person name="Li S."/>
            <person name="Mo C."/>
            <person name="Xiao X."/>
            <person name="Peng D."/>
            <person name="Wang G."/>
            <person name="Xiao Y."/>
        </authorList>
    </citation>
    <scope>NUCLEOTIDE SEQUENCE [LARGE SCALE GENOMIC DNA]</scope>
    <source>
        <strain evidence="2 3">36-1</strain>
    </source>
</reference>
<evidence type="ECO:0000313" key="2">
    <source>
        <dbReference type="EMBL" id="PWI76866.1"/>
    </source>
</evidence>
<keyword evidence="1" id="KW-0732">Signal</keyword>
<dbReference type="Proteomes" id="UP000245956">
    <property type="component" value="Unassembled WGS sequence"/>
</dbReference>
<dbReference type="AlphaFoldDB" id="A0A2U3EQT8"/>
<evidence type="ECO:0000256" key="1">
    <source>
        <dbReference type="SAM" id="SignalP"/>
    </source>
</evidence>
<proteinExistence type="predicted"/>
<feature type="signal peptide" evidence="1">
    <location>
        <begin position="1"/>
        <end position="25"/>
    </location>
</feature>
<comment type="caution">
    <text evidence="2">The sequence shown here is derived from an EMBL/GenBank/DDBJ whole genome shotgun (WGS) entry which is preliminary data.</text>
</comment>
<name>A0A2U3EQT8_PURLI</name>
<sequence>MNGPRPGRRVPLLLLLLLLLLMTRGIVVRNGLPPFSCARSGGWRLQKAMTRAAFTRACEATTAGRRLHSASVSERSRVRPRRHVRRALLMGVMGDGVAGRASSDGGFEAGSGIATMATTGETAVQVRWQVTDPASVSKNEPHLQNSVGGNDGWPHVAHFHQISTDAAAVSKGAMISGISPRSRRQGHDTQNAHA</sequence>
<feature type="chain" id="PRO_5015470451" evidence="1">
    <location>
        <begin position="26"/>
        <end position="194"/>
    </location>
</feature>
<evidence type="ECO:0000313" key="3">
    <source>
        <dbReference type="Proteomes" id="UP000245956"/>
    </source>
</evidence>
<dbReference type="EMBL" id="LCWV01000001">
    <property type="protein sequence ID" value="PWI76866.1"/>
    <property type="molecule type" value="Genomic_DNA"/>
</dbReference>
<gene>
    <name evidence="2" type="ORF">PCL_04060</name>
</gene>
<organism evidence="2 3">
    <name type="scientific">Purpureocillium lilacinum</name>
    <name type="common">Paecilomyces lilacinus</name>
    <dbReference type="NCBI Taxonomy" id="33203"/>
    <lineage>
        <taxon>Eukaryota</taxon>
        <taxon>Fungi</taxon>
        <taxon>Dikarya</taxon>
        <taxon>Ascomycota</taxon>
        <taxon>Pezizomycotina</taxon>
        <taxon>Sordariomycetes</taxon>
        <taxon>Hypocreomycetidae</taxon>
        <taxon>Hypocreales</taxon>
        <taxon>Ophiocordycipitaceae</taxon>
        <taxon>Purpureocillium</taxon>
    </lineage>
</organism>
<accession>A0A2U3EQT8</accession>
<protein>
    <submittedName>
        <fullName evidence="2">Uncharacterized protein</fullName>
    </submittedName>
</protein>